<reference evidence="4 5" key="1">
    <citation type="submission" date="2016-06" db="EMBL/GenBank/DDBJ databases">
        <title>Genome sequence of Porphyrobacter dokdonensis DSW-74.</title>
        <authorList>
            <person name="Kim J.F."/>
            <person name="Song J.Y."/>
        </authorList>
    </citation>
    <scope>NUCLEOTIDE SEQUENCE [LARGE SCALE GENOMIC DNA]</scope>
    <source>
        <strain evidence="4 5">DSW-74</strain>
    </source>
</reference>
<dbReference type="Pfam" id="PF03938">
    <property type="entry name" value="OmpH"/>
    <property type="match status" value="1"/>
</dbReference>
<keyword evidence="5" id="KW-1185">Reference proteome</keyword>
<dbReference type="STRING" id="1300349.I603_0047"/>
<dbReference type="GO" id="GO:0051082">
    <property type="term" value="F:unfolded protein binding"/>
    <property type="evidence" value="ECO:0007669"/>
    <property type="project" value="InterPro"/>
</dbReference>
<evidence type="ECO:0000313" key="4">
    <source>
        <dbReference type="EMBL" id="OBV11916.1"/>
    </source>
</evidence>
<dbReference type="Proteomes" id="UP000092484">
    <property type="component" value="Unassembled WGS sequence"/>
</dbReference>
<dbReference type="EMBL" id="LZYB01000001">
    <property type="protein sequence ID" value="OBV11916.1"/>
    <property type="molecule type" value="Genomic_DNA"/>
</dbReference>
<dbReference type="GO" id="GO:0050821">
    <property type="term" value="P:protein stabilization"/>
    <property type="evidence" value="ECO:0007669"/>
    <property type="project" value="TreeGrafter"/>
</dbReference>
<proteinExistence type="inferred from homology"/>
<dbReference type="PANTHER" id="PTHR35089">
    <property type="entry name" value="CHAPERONE PROTEIN SKP"/>
    <property type="match status" value="1"/>
</dbReference>
<dbReference type="PROSITE" id="PS00018">
    <property type="entry name" value="EF_HAND_1"/>
    <property type="match status" value="1"/>
</dbReference>
<dbReference type="Gene3D" id="3.30.910.20">
    <property type="entry name" value="Skp domain"/>
    <property type="match status" value="1"/>
</dbReference>
<evidence type="ECO:0000313" key="5">
    <source>
        <dbReference type="Proteomes" id="UP000092484"/>
    </source>
</evidence>
<dbReference type="RefSeq" id="WP_068861830.1">
    <property type="nucleotide sequence ID" value="NZ_LZYB01000001.1"/>
</dbReference>
<dbReference type="AlphaFoldDB" id="A0A1A7BJM4"/>
<dbReference type="InterPro" id="IPR005632">
    <property type="entry name" value="Chaperone_Skp"/>
</dbReference>
<evidence type="ECO:0000256" key="2">
    <source>
        <dbReference type="ARBA" id="ARBA00022729"/>
    </source>
</evidence>
<keyword evidence="2 3" id="KW-0732">Signal</keyword>
<comment type="caution">
    <text evidence="4">The sequence shown here is derived from an EMBL/GenBank/DDBJ whole genome shotgun (WGS) entry which is preliminary data.</text>
</comment>
<evidence type="ECO:0000256" key="3">
    <source>
        <dbReference type="SAM" id="SignalP"/>
    </source>
</evidence>
<accession>A0A1A7BJM4</accession>
<dbReference type="InterPro" id="IPR018247">
    <property type="entry name" value="EF_Hand_1_Ca_BS"/>
</dbReference>
<dbReference type="PATRIC" id="fig|1300349.4.peg.47"/>
<dbReference type="PANTHER" id="PTHR35089:SF1">
    <property type="entry name" value="CHAPERONE PROTEIN SKP"/>
    <property type="match status" value="1"/>
</dbReference>
<name>A0A1A7BJM4_9SPHN</name>
<sequence>MTIFSKFAASAGVALCALAALPANAQVEGRIATVDISRTVIGSTAFQTAYEQVNTTYAQQNELRRTKAQERQTLLQTFDTNGDKQVDDAELQAKQNSPDFTKLQTLEQEIQGLTSQIDAARIYAIEQIIVQYGAALQEVVTQQQVKLVIDPGSLLFAVPEADITQAVTTSLNAKVPSVGIVPPSGWQPSREGVQLYQDIQQRLMTAQLLQQRQQQQQQGNQQAPAGR</sequence>
<dbReference type="InterPro" id="IPR024930">
    <property type="entry name" value="Skp_dom_sf"/>
</dbReference>
<protein>
    <submittedName>
        <fullName evidence="4">Outer membrane family protein</fullName>
    </submittedName>
</protein>
<feature type="signal peptide" evidence="3">
    <location>
        <begin position="1"/>
        <end position="25"/>
    </location>
</feature>
<dbReference type="SMART" id="SM00935">
    <property type="entry name" value="OmpH"/>
    <property type="match status" value="1"/>
</dbReference>
<dbReference type="GO" id="GO:0005829">
    <property type="term" value="C:cytosol"/>
    <property type="evidence" value="ECO:0007669"/>
    <property type="project" value="TreeGrafter"/>
</dbReference>
<gene>
    <name evidence="4" type="ORF">I603_0047</name>
</gene>
<dbReference type="SUPFAM" id="SSF111384">
    <property type="entry name" value="OmpH-like"/>
    <property type="match status" value="1"/>
</dbReference>
<evidence type="ECO:0000256" key="1">
    <source>
        <dbReference type="ARBA" id="ARBA00009091"/>
    </source>
</evidence>
<comment type="similarity">
    <text evidence="1">Belongs to the Skp family.</text>
</comment>
<organism evidence="4 5">
    <name type="scientific">Erythrobacter dokdonensis DSW-74</name>
    <dbReference type="NCBI Taxonomy" id="1300349"/>
    <lineage>
        <taxon>Bacteria</taxon>
        <taxon>Pseudomonadati</taxon>
        <taxon>Pseudomonadota</taxon>
        <taxon>Alphaproteobacteria</taxon>
        <taxon>Sphingomonadales</taxon>
        <taxon>Erythrobacteraceae</taxon>
        <taxon>Erythrobacter/Porphyrobacter group</taxon>
        <taxon>Erythrobacter</taxon>
    </lineage>
</organism>
<feature type="chain" id="PRO_5008355086" evidence="3">
    <location>
        <begin position="26"/>
        <end position="227"/>
    </location>
</feature>